<feature type="active site" evidence="6">
    <location>
        <position position="157"/>
    </location>
</feature>
<feature type="active site" evidence="6">
    <location>
        <position position="182"/>
    </location>
</feature>
<dbReference type="OrthoDB" id="194865at2759"/>
<proteinExistence type="inferred from homology"/>
<sequence>MSDDYLDNLPNLSTYCDTKFFRNSSSFSSKIISRKLLKPIKKNFSPLEWNNFFDKKLFIEIGENNTFCAYVKGEKGPILYFLHGGGYSALTWACLTEELSELIECRIFAVDLRCHGDSTTSDDYDLSVERQVDDIVMIYSKYFGDEVDVPTFLIGHSMGGALAVHVALSARIKSVVGLCVIDVVEGTAMEALKTMTTFLQSRPKNFTSLESAIEWAYRSGTAKNLQAARVSMPSQVKKVDEHYIWRINLLKTQPHWTGWFKGLSKRFLSCNVPKLLILAGTDRLDTDLTVGQMQGKFQNTILPKTGHAIQEDAPDKLAHLDFDANHHSA</sequence>
<evidence type="ECO:0000313" key="9">
    <source>
        <dbReference type="Proteomes" id="UP000274756"/>
    </source>
</evidence>
<evidence type="ECO:0000256" key="1">
    <source>
        <dbReference type="ARBA" id="ARBA00008645"/>
    </source>
</evidence>
<dbReference type="SUPFAM" id="SSF53474">
    <property type="entry name" value="alpha/beta-Hydrolases"/>
    <property type="match status" value="1"/>
</dbReference>
<comment type="catalytic activity">
    <reaction evidence="4">
        <text>[phosphatase 2A protein]-C-terminal L-leucine methyl ester + H2O = [phosphatase 2A protein]-C-terminal L-leucine + methanol + H(+)</text>
        <dbReference type="Rhea" id="RHEA:48548"/>
        <dbReference type="Rhea" id="RHEA-COMP:12134"/>
        <dbReference type="Rhea" id="RHEA-COMP:12135"/>
        <dbReference type="ChEBI" id="CHEBI:15377"/>
        <dbReference type="ChEBI" id="CHEBI:15378"/>
        <dbReference type="ChEBI" id="CHEBI:17790"/>
        <dbReference type="ChEBI" id="CHEBI:90516"/>
        <dbReference type="ChEBI" id="CHEBI:90517"/>
        <dbReference type="EC" id="3.1.1.89"/>
    </reaction>
</comment>
<dbReference type="PANTHER" id="PTHR14189">
    <property type="entry name" value="PROTEIN PHOSPHATASE METHYLESTERASE-1 RELATED"/>
    <property type="match status" value="1"/>
</dbReference>
<evidence type="ECO:0000259" key="7">
    <source>
        <dbReference type="Pfam" id="PF12697"/>
    </source>
</evidence>
<dbReference type="AlphaFoldDB" id="A0A3P7PJP0"/>
<dbReference type="InterPro" id="IPR000073">
    <property type="entry name" value="AB_hydrolase_1"/>
</dbReference>
<protein>
    <recommendedName>
        <fullName evidence="5">Protein phosphatase methylesterase 1</fullName>
        <shortName evidence="5">PME-1</shortName>
        <ecNumber evidence="5">3.1.1.-</ecNumber>
    </recommendedName>
</protein>
<evidence type="ECO:0000313" key="8">
    <source>
        <dbReference type="EMBL" id="VDN55005.1"/>
    </source>
</evidence>
<dbReference type="Pfam" id="PF12697">
    <property type="entry name" value="Abhydrolase_6"/>
    <property type="match status" value="1"/>
</dbReference>
<dbReference type="PANTHER" id="PTHR14189:SF0">
    <property type="entry name" value="PROTEIN PHOSPHATASE METHYLESTERASE 1"/>
    <property type="match status" value="1"/>
</dbReference>
<dbReference type="Proteomes" id="UP000274756">
    <property type="component" value="Unassembled WGS sequence"/>
</dbReference>
<dbReference type="Gene3D" id="3.40.50.1820">
    <property type="entry name" value="alpha/beta hydrolase"/>
    <property type="match status" value="1"/>
</dbReference>
<organism evidence="8 9">
    <name type="scientific">Dracunculus medinensis</name>
    <name type="common">Guinea worm</name>
    <dbReference type="NCBI Taxonomy" id="318479"/>
    <lineage>
        <taxon>Eukaryota</taxon>
        <taxon>Metazoa</taxon>
        <taxon>Ecdysozoa</taxon>
        <taxon>Nematoda</taxon>
        <taxon>Chromadorea</taxon>
        <taxon>Rhabditida</taxon>
        <taxon>Spirurina</taxon>
        <taxon>Dracunculoidea</taxon>
        <taxon>Dracunculidae</taxon>
        <taxon>Dracunculus</taxon>
    </lineage>
</organism>
<keyword evidence="2 5" id="KW-0719">Serine esterase</keyword>
<comment type="similarity">
    <text evidence="1 5">Belongs to the AB hydrolase superfamily.</text>
</comment>
<evidence type="ECO:0000256" key="4">
    <source>
        <dbReference type="ARBA" id="ARBA00049203"/>
    </source>
</evidence>
<comment type="function">
    <text evidence="5">Demethylates proteins that have been reversibly carboxymethylated.</text>
</comment>
<feature type="domain" description="AB hydrolase-1" evidence="7">
    <location>
        <begin position="80"/>
        <end position="319"/>
    </location>
</feature>
<dbReference type="InterPro" id="IPR016812">
    <property type="entry name" value="PPase_methylesterase_euk"/>
</dbReference>
<keyword evidence="3 5" id="KW-0378">Hydrolase</keyword>
<reference evidence="8 9" key="1">
    <citation type="submission" date="2018-11" db="EMBL/GenBank/DDBJ databases">
        <authorList>
            <consortium name="Pathogen Informatics"/>
        </authorList>
    </citation>
    <scope>NUCLEOTIDE SEQUENCE [LARGE SCALE GENOMIC DNA]</scope>
</reference>
<keyword evidence="9" id="KW-1185">Reference proteome</keyword>
<dbReference type="EC" id="3.1.1.-" evidence="5"/>
<dbReference type="InterPro" id="IPR029058">
    <property type="entry name" value="AB_hydrolase_fold"/>
</dbReference>
<dbReference type="GO" id="GO:0051723">
    <property type="term" value="F:protein methylesterase activity"/>
    <property type="evidence" value="ECO:0007669"/>
    <property type="project" value="UniProtKB-EC"/>
</dbReference>
<evidence type="ECO:0000256" key="3">
    <source>
        <dbReference type="ARBA" id="ARBA00022801"/>
    </source>
</evidence>
<evidence type="ECO:0000256" key="5">
    <source>
        <dbReference type="PIRNR" id="PIRNR022950"/>
    </source>
</evidence>
<dbReference type="STRING" id="318479.A0A3P7PJP0"/>
<evidence type="ECO:0000256" key="2">
    <source>
        <dbReference type="ARBA" id="ARBA00022487"/>
    </source>
</evidence>
<accession>A0A3P7PJP0</accession>
<feature type="active site" evidence="6">
    <location>
        <position position="307"/>
    </location>
</feature>
<name>A0A3P7PJP0_DRAME</name>
<dbReference type="PIRSF" id="PIRSF022950">
    <property type="entry name" value="PPase_methylesterase_euk"/>
    <property type="match status" value="1"/>
</dbReference>
<gene>
    <name evidence="8" type="ORF">DME_LOCUS4978</name>
</gene>
<dbReference type="EMBL" id="UYYG01001151">
    <property type="protein sequence ID" value="VDN55005.1"/>
    <property type="molecule type" value="Genomic_DNA"/>
</dbReference>
<evidence type="ECO:0000256" key="6">
    <source>
        <dbReference type="PIRSR" id="PIRSR022950-1"/>
    </source>
</evidence>